<dbReference type="SMART" id="SM00086">
    <property type="entry name" value="PAC"/>
    <property type="match status" value="1"/>
</dbReference>
<name>A0A098G5E9_9GAMM</name>
<evidence type="ECO:0000313" key="12">
    <source>
        <dbReference type="Proteomes" id="UP000032430"/>
    </source>
</evidence>
<dbReference type="PROSITE" id="PS50112">
    <property type="entry name" value="PAS"/>
    <property type="match status" value="1"/>
</dbReference>
<dbReference type="HOGENOM" id="CLU_010080_0_0_6"/>
<evidence type="ECO:0000256" key="7">
    <source>
        <dbReference type="SAM" id="Phobius"/>
    </source>
</evidence>
<dbReference type="KEGG" id="lfa:LFA_1808"/>
<accession>A0A098G5E9</accession>
<dbReference type="NCBIfam" id="TIGR00229">
    <property type="entry name" value="sensory_box"/>
    <property type="match status" value="1"/>
</dbReference>
<dbReference type="PANTHER" id="PTHR44757">
    <property type="entry name" value="DIGUANYLATE CYCLASE DGCP"/>
    <property type="match status" value="1"/>
</dbReference>
<evidence type="ECO:0000259" key="9">
    <source>
        <dbReference type="PROSITE" id="PS50883"/>
    </source>
</evidence>
<dbReference type="CDD" id="cd01949">
    <property type="entry name" value="GGDEF"/>
    <property type="match status" value="1"/>
</dbReference>
<dbReference type="Gene3D" id="3.20.20.450">
    <property type="entry name" value="EAL domain"/>
    <property type="match status" value="1"/>
</dbReference>
<dbReference type="CDD" id="cd00130">
    <property type="entry name" value="PAS"/>
    <property type="match status" value="1"/>
</dbReference>
<dbReference type="GO" id="GO:0003824">
    <property type="term" value="F:catalytic activity"/>
    <property type="evidence" value="ECO:0007669"/>
    <property type="project" value="UniProtKB-ARBA"/>
</dbReference>
<evidence type="ECO:0000256" key="2">
    <source>
        <dbReference type="ARBA" id="ARBA00004651"/>
    </source>
</evidence>
<reference evidence="12" key="1">
    <citation type="submission" date="2014-09" db="EMBL/GenBank/DDBJ databases">
        <authorList>
            <person name="Gomez-Valero L."/>
        </authorList>
    </citation>
    <scope>NUCLEOTIDE SEQUENCE [LARGE SCALE GENOMIC DNA]</scope>
    <source>
        <strain evidence="12">ATCC700992</strain>
    </source>
</reference>
<comment type="subcellular location">
    <subcellularLocation>
        <location evidence="2">Cell membrane</location>
        <topology evidence="2">Multi-pass membrane protein</topology>
    </subcellularLocation>
</comment>
<dbReference type="InterPro" id="IPR000160">
    <property type="entry name" value="GGDEF_dom"/>
</dbReference>
<dbReference type="Gene3D" id="3.30.450.350">
    <property type="entry name" value="CHASE domain"/>
    <property type="match status" value="1"/>
</dbReference>
<dbReference type="InterPro" id="IPR043128">
    <property type="entry name" value="Rev_trsase/Diguanyl_cyclase"/>
</dbReference>
<evidence type="ECO:0000313" key="11">
    <source>
        <dbReference type="EMBL" id="CEG57206.1"/>
    </source>
</evidence>
<dbReference type="SUPFAM" id="SSF55785">
    <property type="entry name" value="PYP-like sensor domain (PAS domain)"/>
    <property type="match status" value="1"/>
</dbReference>
<dbReference type="EMBL" id="LN614827">
    <property type="protein sequence ID" value="CEG57206.1"/>
    <property type="molecule type" value="Genomic_DNA"/>
</dbReference>
<dbReference type="SMART" id="SM00052">
    <property type="entry name" value="EAL"/>
    <property type="match status" value="1"/>
</dbReference>
<dbReference type="InterPro" id="IPR042240">
    <property type="entry name" value="CHASE_sf"/>
</dbReference>
<evidence type="ECO:0000256" key="3">
    <source>
        <dbReference type="ARBA" id="ARBA00022475"/>
    </source>
</evidence>
<dbReference type="FunFam" id="3.30.70.270:FF:000001">
    <property type="entry name" value="Diguanylate cyclase domain protein"/>
    <property type="match status" value="1"/>
</dbReference>
<gene>
    <name evidence="11" type="ORF">LFA_1808</name>
</gene>
<dbReference type="InterPro" id="IPR035919">
    <property type="entry name" value="EAL_sf"/>
</dbReference>
<dbReference type="SMART" id="SM00091">
    <property type="entry name" value="PAS"/>
    <property type="match status" value="1"/>
</dbReference>
<dbReference type="SUPFAM" id="SSF141868">
    <property type="entry name" value="EAL domain-like"/>
    <property type="match status" value="1"/>
</dbReference>
<evidence type="ECO:0000256" key="6">
    <source>
        <dbReference type="ARBA" id="ARBA00023136"/>
    </source>
</evidence>
<dbReference type="SUPFAM" id="SSF55073">
    <property type="entry name" value="Nucleotide cyclase"/>
    <property type="match status" value="1"/>
</dbReference>
<evidence type="ECO:0000259" key="10">
    <source>
        <dbReference type="PROSITE" id="PS50887"/>
    </source>
</evidence>
<dbReference type="InterPro" id="IPR001633">
    <property type="entry name" value="EAL_dom"/>
</dbReference>
<dbReference type="AlphaFoldDB" id="A0A098G5E9"/>
<dbReference type="Proteomes" id="UP000032430">
    <property type="component" value="Chromosome I"/>
</dbReference>
<dbReference type="InterPro" id="IPR007895">
    <property type="entry name" value="MASE1"/>
</dbReference>
<feature type="domain" description="GGDEF" evidence="10">
    <location>
        <begin position="671"/>
        <end position="804"/>
    </location>
</feature>
<dbReference type="PANTHER" id="PTHR44757:SF2">
    <property type="entry name" value="BIOFILM ARCHITECTURE MAINTENANCE PROTEIN MBAA"/>
    <property type="match status" value="1"/>
</dbReference>
<dbReference type="GO" id="GO:0005886">
    <property type="term" value="C:plasma membrane"/>
    <property type="evidence" value="ECO:0007669"/>
    <property type="project" value="UniProtKB-SubCell"/>
</dbReference>
<feature type="transmembrane region" description="Helical" evidence="7">
    <location>
        <begin position="467"/>
        <end position="489"/>
    </location>
</feature>
<dbReference type="Gene3D" id="3.30.450.20">
    <property type="entry name" value="PAS domain"/>
    <property type="match status" value="1"/>
</dbReference>
<dbReference type="PROSITE" id="PS50883">
    <property type="entry name" value="EAL"/>
    <property type="match status" value="1"/>
</dbReference>
<dbReference type="InterPro" id="IPR001610">
    <property type="entry name" value="PAC"/>
</dbReference>
<keyword evidence="3" id="KW-1003">Cell membrane</keyword>
<comment type="cofactor">
    <cofactor evidence="1">
        <name>Mg(2+)</name>
        <dbReference type="ChEBI" id="CHEBI:18420"/>
    </cofactor>
</comment>
<feature type="domain" description="PAS" evidence="8">
    <location>
        <begin position="509"/>
        <end position="561"/>
    </location>
</feature>
<dbReference type="Pfam" id="PF00563">
    <property type="entry name" value="EAL"/>
    <property type="match status" value="1"/>
</dbReference>
<feature type="domain" description="EAL" evidence="9">
    <location>
        <begin position="813"/>
        <end position="1068"/>
    </location>
</feature>
<feature type="transmembrane region" description="Helical" evidence="7">
    <location>
        <begin position="163"/>
        <end position="186"/>
    </location>
</feature>
<dbReference type="NCBIfam" id="TIGR00254">
    <property type="entry name" value="GGDEF"/>
    <property type="match status" value="1"/>
</dbReference>
<proteinExistence type="predicted"/>
<feature type="transmembrane region" description="Helical" evidence="7">
    <location>
        <begin position="12"/>
        <end position="34"/>
    </location>
</feature>
<dbReference type="InterPro" id="IPR000014">
    <property type="entry name" value="PAS"/>
</dbReference>
<keyword evidence="12" id="KW-1185">Reference proteome</keyword>
<evidence type="ECO:0000256" key="1">
    <source>
        <dbReference type="ARBA" id="ARBA00001946"/>
    </source>
</evidence>
<organism evidence="11 12">
    <name type="scientific">Legionella fallonii LLAP-10</name>
    <dbReference type="NCBI Taxonomy" id="1212491"/>
    <lineage>
        <taxon>Bacteria</taxon>
        <taxon>Pseudomonadati</taxon>
        <taxon>Pseudomonadota</taxon>
        <taxon>Gammaproteobacteria</taxon>
        <taxon>Legionellales</taxon>
        <taxon>Legionellaceae</taxon>
        <taxon>Legionella</taxon>
    </lineage>
</organism>
<dbReference type="STRING" id="1212491.LFA_1808"/>
<sequence length="1080" mass="123100">MTRKNGLKNKVLYNLAVIFLYIVTGLGGLVLAVTPGYATAIWLPSGLALGFVLVFGLSTLPGIFIASFILDFYVTYSNSGHLFSFLNVTIGLITGSGAVLQALTGWWLVKRFVSLSSPLHFPKDILFFALLSGPISCVVAATISNMGLYLIGIISTDNLLINWFTWWIGDSMGVLIFTPVFLILFAKPRTLWRSRVTPIMLPLCATFFIVFFAHLFFSQIALKHVQEKFSTVTEHKLNQLNEEIKLIMKSTKVISFAFVSQPTVDKEMFLHQGSILLQENPIIQSIQWVPKIINRDAFEKQYHLKLVDRQSSVHDKLWYYPIVSQKETIFPTGYNLSSNPDFVKNLNFNVGSDSPVFILLTKNNKVERTFIASAIYKNSELTGFIVLQFDFMKLVNEIFNNFENYSSLTINNSSENKNPIIIYKNNIPNGSAQRVHDSVNYQLAGTTWQINAVPSTIFMNQEYSWQIWLSLTETLFFCVLMNIILFILYGQRYLIQYVIDAKNIQLQTEKAKNLLLLNAAGEGILWIDTEYNITFINPAAEKLLGYSSDELKNESINSILDEKIVKVPFCSIENTAVYHAIQEKTIIKAKEVVFWKKDHSCFWVEYTCIPIILNDEVKGAAVIFSDITERLENEIKLMNMAHFDPLTKLPNRLSFFEYLEHALARAHRNKAQFAVCFLDVDNFKYINDSYGHVYGDQILIALPKIITPHLRDTDYFARLGGDEFGLIIEDTHKLNDMAKIFERIIATFDAPIKVEDQYIKTAISIGVALYPENGCDSEALFKNADIAMYHAKKMGKSTFSFFCEKANEEVLKVHHIESALLDAINQKRYQVYYQPIMNTINNKILGVEARIRWSDEVLKEFSQEDSLLIAEDKGFIYELGKLILEQAFKEFHSIAKSEADIYLAINISRKQIENLAFTQLIQSLVKRYEIDPKQIYFEISEISLIHDSERTINIMTELNTLGIEFALDDFGIGYSSIHLLKKLPISFIKIDQSFVRDLEHNVDDDAAVFIQTTIQLSSALSIKTIADGVENHNQICLLNKWGCTMIQGNYFASPMLLADLLEWMQKDEEIISAISSQSTQ</sequence>
<feature type="transmembrane region" description="Helical" evidence="7">
    <location>
        <begin position="82"/>
        <end position="109"/>
    </location>
</feature>
<dbReference type="CDD" id="cd01948">
    <property type="entry name" value="EAL"/>
    <property type="match status" value="1"/>
</dbReference>
<keyword evidence="6 7" id="KW-0472">Membrane</keyword>
<dbReference type="InterPro" id="IPR052155">
    <property type="entry name" value="Biofilm_reg_signaling"/>
</dbReference>
<dbReference type="SMART" id="SM00267">
    <property type="entry name" value="GGDEF"/>
    <property type="match status" value="1"/>
</dbReference>
<feature type="transmembrane region" description="Helical" evidence="7">
    <location>
        <begin position="46"/>
        <end position="70"/>
    </location>
</feature>
<evidence type="ECO:0000256" key="5">
    <source>
        <dbReference type="ARBA" id="ARBA00022989"/>
    </source>
</evidence>
<keyword evidence="4 7" id="KW-0812">Transmembrane</keyword>
<feature type="transmembrane region" description="Helical" evidence="7">
    <location>
        <begin position="125"/>
        <end position="151"/>
    </location>
</feature>
<dbReference type="OrthoDB" id="5652464at2"/>
<dbReference type="Pfam" id="PF05231">
    <property type="entry name" value="MASE1"/>
    <property type="match status" value="1"/>
</dbReference>
<evidence type="ECO:0000259" key="8">
    <source>
        <dbReference type="PROSITE" id="PS50112"/>
    </source>
</evidence>
<keyword evidence="5 7" id="KW-1133">Transmembrane helix</keyword>
<dbReference type="RefSeq" id="WP_065814367.1">
    <property type="nucleotide sequence ID" value="NZ_LN614827.1"/>
</dbReference>
<feature type="transmembrane region" description="Helical" evidence="7">
    <location>
        <begin position="198"/>
        <end position="217"/>
    </location>
</feature>
<dbReference type="Pfam" id="PF13426">
    <property type="entry name" value="PAS_9"/>
    <property type="match status" value="1"/>
</dbReference>
<dbReference type="InterPro" id="IPR029787">
    <property type="entry name" value="Nucleotide_cyclase"/>
</dbReference>
<dbReference type="InterPro" id="IPR035965">
    <property type="entry name" value="PAS-like_dom_sf"/>
</dbReference>
<dbReference type="PROSITE" id="PS50887">
    <property type="entry name" value="GGDEF"/>
    <property type="match status" value="1"/>
</dbReference>
<dbReference type="Gene3D" id="3.30.70.270">
    <property type="match status" value="1"/>
</dbReference>
<dbReference type="Pfam" id="PF00990">
    <property type="entry name" value="GGDEF"/>
    <property type="match status" value="1"/>
</dbReference>
<evidence type="ECO:0000256" key="4">
    <source>
        <dbReference type="ARBA" id="ARBA00022692"/>
    </source>
</evidence>
<protein>
    <submittedName>
        <fullName evidence="11">Sensory box/GGDEF domain-containing protein (Modular protein)</fullName>
    </submittedName>
</protein>